<dbReference type="RefSeq" id="WP_134066336.1">
    <property type="nucleotide sequence ID" value="NZ_PECG01000009.1"/>
</dbReference>
<gene>
    <name evidence="2" type="ORF">DE4585_02495</name>
</gene>
<feature type="domain" description="Thiolase C-terminal" evidence="1">
    <location>
        <begin position="259"/>
        <end position="385"/>
    </location>
</feature>
<dbReference type="PANTHER" id="PTHR42870:SF1">
    <property type="entry name" value="NON-SPECIFIC LIPID-TRANSFER PROTEIN-LIKE 2"/>
    <property type="match status" value="1"/>
</dbReference>
<dbReference type="CDD" id="cd00829">
    <property type="entry name" value="SCP-x_thiolase"/>
    <property type="match status" value="1"/>
</dbReference>
<dbReference type="PIRSF" id="PIRSF000429">
    <property type="entry name" value="Ac-CoA_Ac_transf"/>
    <property type="match status" value="1"/>
</dbReference>
<dbReference type="Proteomes" id="UP000295117">
    <property type="component" value="Unassembled WGS sequence"/>
</dbReference>
<dbReference type="GO" id="GO:0016747">
    <property type="term" value="F:acyltransferase activity, transferring groups other than amino-acyl groups"/>
    <property type="evidence" value="ECO:0007669"/>
    <property type="project" value="InterPro"/>
</dbReference>
<dbReference type="NCBIfam" id="NF006180">
    <property type="entry name" value="PRK08313.1"/>
    <property type="match status" value="1"/>
</dbReference>
<reference evidence="2 3" key="1">
    <citation type="journal article" date="2019" name="Sci. Rep.">
        <title>Extended insight into the Mycobacterium chelonae-abscessus complex through whole genome sequencing of Mycobacterium salmoniphilum outbreak and Mycobacterium salmoniphilum-like strains.</title>
        <authorList>
            <person name="Behra P.R.K."/>
            <person name="Das S."/>
            <person name="Pettersson B.M.F."/>
            <person name="Shirreff L."/>
            <person name="DuCote T."/>
            <person name="Jacobsson K.G."/>
            <person name="Ennis D.G."/>
            <person name="Kirsebom L.A."/>
        </authorList>
    </citation>
    <scope>NUCLEOTIDE SEQUENCE [LARGE SCALE GENOMIC DNA]</scope>
    <source>
        <strain evidence="2 3">DE 4585</strain>
    </source>
</reference>
<name>A0A4R8S958_9MYCO</name>
<evidence type="ECO:0000313" key="2">
    <source>
        <dbReference type="EMBL" id="TDZ83687.1"/>
    </source>
</evidence>
<organism evidence="2 3">
    <name type="scientific">Mycobacteroides salmoniphilum</name>
    <dbReference type="NCBI Taxonomy" id="404941"/>
    <lineage>
        <taxon>Bacteria</taxon>
        <taxon>Bacillati</taxon>
        <taxon>Actinomycetota</taxon>
        <taxon>Actinomycetes</taxon>
        <taxon>Mycobacteriales</taxon>
        <taxon>Mycobacteriaceae</taxon>
        <taxon>Mycobacteroides</taxon>
    </lineage>
</organism>
<dbReference type="InterPro" id="IPR002155">
    <property type="entry name" value="Thiolase"/>
</dbReference>
<proteinExistence type="predicted"/>
<sequence length="398" mass="41888">MGASKNLAAVIGTGQTKYVAKRHDVSMNGLVREAIDRAMTDAGVGWDDIDAVVVGKAPDFFEGVMMPELFMADAIGATGKPMIRVHTAGSVGGSTGVVAASLVQSGKYRRVLALAWEKQSESNAMWALSIPVPFSVPVGAGAGGYFAPHVRAYIERSKAPLDTGAIVAVKDRLNAAKNPLAHLQQPDITVEKVMASPMLWDPIRFDETCPSSDGACAIVVGDEETADRRITDGHTVAWVHATALRTEPLDYTGRDRVNPQAGRDAAAALWRDAGITSPIDEIDAAEIYVPFSWFEPMWLENLGFAAEGEGWKLTQAGETAIGGKIPVNASGGVLSSNPIGASGLIRFAEAAIQVMGKAGDHQVPNAKKALGHAYGGGSQYYSMWVVGSEKPTGNGSKA</sequence>
<dbReference type="InterPro" id="IPR016039">
    <property type="entry name" value="Thiolase-like"/>
</dbReference>
<dbReference type="Pfam" id="PF22691">
    <property type="entry name" value="Thiolase_C_1"/>
    <property type="match status" value="1"/>
</dbReference>
<protein>
    <submittedName>
        <fullName evidence="2">Acetyl-CoA acetyltransferase</fullName>
    </submittedName>
</protein>
<evidence type="ECO:0000259" key="1">
    <source>
        <dbReference type="Pfam" id="PF22691"/>
    </source>
</evidence>
<dbReference type="PANTHER" id="PTHR42870">
    <property type="entry name" value="ACETYL-COA C-ACETYLTRANSFERASE"/>
    <property type="match status" value="1"/>
</dbReference>
<keyword evidence="2" id="KW-0808">Transferase</keyword>
<evidence type="ECO:0000313" key="3">
    <source>
        <dbReference type="Proteomes" id="UP000295117"/>
    </source>
</evidence>
<dbReference type="InterPro" id="IPR055140">
    <property type="entry name" value="Thiolase_C_2"/>
</dbReference>
<dbReference type="Gene3D" id="3.40.47.10">
    <property type="match status" value="1"/>
</dbReference>
<dbReference type="EMBL" id="PECH01000006">
    <property type="protein sequence ID" value="TDZ83687.1"/>
    <property type="molecule type" value="Genomic_DNA"/>
</dbReference>
<comment type="caution">
    <text evidence="2">The sequence shown here is derived from an EMBL/GenBank/DDBJ whole genome shotgun (WGS) entry which is preliminary data.</text>
</comment>
<accession>A0A4R8S958</accession>
<dbReference type="AlphaFoldDB" id="A0A4R8S958"/>
<dbReference type="SUPFAM" id="SSF53901">
    <property type="entry name" value="Thiolase-like"/>
    <property type="match status" value="2"/>
</dbReference>